<dbReference type="OrthoDB" id="6361475at2759"/>
<evidence type="ECO:0000313" key="2">
    <source>
        <dbReference type="Proteomes" id="UP000076858"/>
    </source>
</evidence>
<keyword evidence="2" id="KW-1185">Reference proteome</keyword>
<protein>
    <submittedName>
        <fullName evidence="1">Uncharacterized protein</fullName>
    </submittedName>
</protein>
<reference evidence="1 2" key="1">
    <citation type="submission" date="2016-03" db="EMBL/GenBank/DDBJ databases">
        <title>EvidentialGene: Evidence-directed Construction of Genes on Genomes.</title>
        <authorList>
            <person name="Gilbert D.G."/>
            <person name="Choi J.-H."/>
            <person name="Mockaitis K."/>
            <person name="Colbourne J."/>
            <person name="Pfrender M."/>
        </authorList>
    </citation>
    <scope>NUCLEOTIDE SEQUENCE [LARGE SCALE GENOMIC DNA]</scope>
    <source>
        <strain evidence="1 2">Xinb3</strain>
        <tissue evidence="1">Complete organism</tissue>
    </source>
</reference>
<proteinExistence type="predicted"/>
<sequence length="215" mass="24514">MDKVKKYWQTVIKEREGYWNSLFSKYEEGKEGVDLRSYIDNSSSRIYNLLQLAVGNEEDATSEHPCTKVTQYHEEQPCDVKDANIQLCDDGNQAEAKQRELTNSNHPVAQVKRAKPAYVVEITADEEDEKWKLILHSTKKLKLCDSSMKTKHDMDDFVTDDQSSQVISSGSPLSEALNESFATNVSKQSEPLRYVCRRFKPGSSNAPSPKRFKLV</sequence>
<name>A0A0P5SUP0_9CRUS</name>
<organism evidence="1 2">
    <name type="scientific">Daphnia magna</name>
    <dbReference type="NCBI Taxonomy" id="35525"/>
    <lineage>
        <taxon>Eukaryota</taxon>
        <taxon>Metazoa</taxon>
        <taxon>Ecdysozoa</taxon>
        <taxon>Arthropoda</taxon>
        <taxon>Crustacea</taxon>
        <taxon>Branchiopoda</taxon>
        <taxon>Diplostraca</taxon>
        <taxon>Cladocera</taxon>
        <taxon>Anomopoda</taxon>
        <taxon>Daphniidae</taxon>
        <taxon>Daphnia</taxon>
    </lineage>
</organism>
<accession>A0A0P5SUP0</accession>
<evidence type="ECO:0000313" key="1">
    <source>
        <dbReference type="EMBL" id="KZS06077.1"/>
    </source>
</evidence>
<dbReference type="AlphaFoldDB" id="A0A0P5SUP0"/>
<gene>
    <name evidence="1" type="ORF">APZ42_030593</name>
</gene>
<comment type="caution">
    <text evidence="1">The sequence shown here is derived from an EMBL/GenBank/DDBJ whole genome shotgun (WGS) entry which is preliminary data.</text>
</comment>
<dbReference type="EMBL" id="LRGB01002849">
    <property type="protein sequence ID" value="KZS06077.1"/>
    <property type="molecule type" value="Genomic_DNA"/>
</dbReference>
<dbReference type="Proteomes" id="UP000076858">
    <property type="component" value="Unassembled WGS sequence"/>
</dbReference>